<proteinExistence type="predicted"/>
<sequence length="138" mass="15814">MANSYTLLADLRAGRCSNTVEVRLLRFWEARNTKKGGDLSTCSSWMNIQTYRQDFNEGFIYSLSGFDVTRSNNNFRLSDALVSIRFGEGIRFTQVTDSDKVIPTEMFRFRSYDQLLALTNTNRQLPDMLGELSAIRST</sequence>
<dbReference type="Proteomes" id="UP000824890">
    <property type="component" value="Unassembled WGS sequence"/>
</dbReference>
<reference evidence="1 2" key="1">
    <citation type="submission" date="2021-05" db="EMBL/GenBank/DDBJ databases">
        <title>Genome Assembly of Synthetic Allotetraploid Brassica napus Reveals Homoeologous Exchanges between Subgenomes.</title>
        <authorList>
            <person name="Davis J.T."/>
        </authorList>
    </citation>
    <scope>NUCLEOTIDE SEQUENCE [LARGE SCALE GENOMIC DNA]</scope>
    <source>
        <strain evidence="2">cv. Da-Ae</strain>
        <tissue evidence="1">Seedling</tissue>
    </source>
</reference>
<accession>A0ABQ7ZM75</accession>
<evidence type="ECO:0008006" key="3">
    <source>
        <dbReference type="Google" id="ProtNLM"/>
    </source>
</evidence>
<name>A0ABQ7ZM75_BRANA</name>
<comment type="caution">
    <text evidence="1">The sequence shown here is derived from an EMBL/GenBank/DDBJ whole genome shotgun (WGS) entry which is preliminary data.</text>
</comment>
<gene>
    <name evidence="1" type="ORF">HID58_068530</name>
</gene>
<dbReference type="PANTHER" id="PTHR47165">
    <property type="entry name" value="OS03G0429900 PROTEIN"/>
    <property type="match status" value="1"/>
</dbReference>
<protein>
    <recommendedName>
        <fullName evidence="3">DUF223 domain-containing protein</fullName>
    </recommendedName>
</protein>
<organism evidence="1 2">
    <name type="scientific">Brassica napus</name>
    <name type="common">Rape</name>
    <dbReference type="NCBI Taxonomy" id="3708"/>
    <lineage>
        <taxon>Eukaryota</taxon>
        <taxon>Viridiplantae</taxon>
        <taxon>Streptophyta</taxon>
        <taxon>Embryophyta</taxon>
        <taxon>Tracheophyta</taxon>
        <taxon>Spermatophyta</taxon>
        <taxon>Magnoliopsida</taxon>
        <taxon>eudicotyledons</taxon>
        <taxon>Gunneridae</taxon>
        <taxon>Pentapetalae</taxon>
        <taxon>rosids</taxon>
        <taxon>malvids</taxon>
        <taxon>Brassicales</taxon>
        <taxon>Brassicaceae</taxon>
        <taxon>Brassiceae</taxon>
        <taxon>Brassica</taxon>
    </lineage>
</organism>
<dbReference type="EMBL" id="JAGKQM010000015">
    <property type="protein sequence ID" value="KAH0881136.1"/>
    <property type="molecule type" value="Genomic_DNA"/>
</dbReference>
<evidence type="ECO:0000313" key="2">
    <source>
        <dbReference type="Proteomes" id="UP000824890"/>
    </source>
</evidence>
<evidence type="ECO:0000313" key="1">
    <source>
        <dbReference type="EMBL" id="KAH0881136.1"/>
    </source>
</evidence>
<keyword evidence="2" id="KW-1185">Reference proteome</keyword>
<dbReference type="PANTHER" id="PTHR47165:SF4">
    <property type="entry name" value="OS03G0429900 PROTEIN"/>
    <property type="match status" value="1"/>
</dbReference>